<dbReference type="PANTHER" id="PTHR31371:SF20">
    <property type="entry name" value="OS12G0146500 PROTEIN"/>
    <property type="match status" value="1"/>
</dbReference>
<dbReference type="GO" id="GO:0045927">
    <property type="term" value="P:positive regulation of growth"/>
    <property type="evidence" value="ECO:0007669"/>
    <property type="project" value="InterPro"/>
</dbReference>
<evidence type="ECO:0000259" key="2">
    <source>
        <dbReference type="Pfam" id="PF05003"/>
    </source>
</evidence>
<name>A0A2P6SKI7_ROSCH</name>
<proteinExistence type="predicted"/>
<dbReference type="InterPro" id="IPR007700">
    <property type="entry name" value="DUF668"/>
</dbReference>
<gene>
    <name evidence="3" type="ORF">RchiOBHm_Chr1g0367511</name>
</gene>
<sequence>MLPANMRAELSERLPSIKSSTSSVRDLAAERKVPMAEILEWLAPLAHNTTKWQSKRNFQQKASCASGTNPLLCKSTEDRSNNYGTSCWFAVHLPI</sequence>
<feature type="domain" description="DUF668" evidence="2">
    <location>
        <begin position="1"/>
        <end position="51"/>
    </location>
</feature>
<dbReference type="Pfam" id="PF05003">
    <property type="entry name" value="DUF668"/>
    <property type="match status" value="1"/>
</dbReference>
<organism evidence="3 4">
    <name type="scientific">Rosa chinensis</name>
    <name type="common">China rose</name>
    <dbReference type="NCBI Taxonomy" id="74649"/>
    <lineage>
        <taxon>Eukaryota</taxon>
        <taxon>Viridiplantae</taxon>
        <taxon>Streptophyta</taxon>
        <taxon>Embryophyta</taxon>
        <taxon>Tracheophyta</taxon>
        <taxon>Spermatophyta</taxon>
        <taxon>Magnoliopsida</taxon>
        <taxon>eudicotyledons</taxon>
        <taxon>Gunneridae</taxon>
        <taxon>Pentapetalae</taxon>
        <taxon>rosids</taxon>
        <taxon>fabids</taxon>
        <taxon>Rosales</taxon>
        <taxon>Rosaceae</taxon>
        <taxon>Rosoideae</taxon>
        <taxon>Rosoideae incertae sedis</taxon>
        <taxon>Rosa</taxon>
    </lineage>
</organism>
<dbReference type="AlphaFoldDB" id="A0A2P6SKI7"/>
<comment type="caution">
    <text evidence="3">The sequence shown here is derived from an EMBL/GenBank/DDBJ whole genome shotgun (WGS) entry which is preliminary data.</text>
</comment>
<keyword evidence="4" id="KW-1185">Reference proteome</keyword>
<reference evidence="3 4" key="1">
    <citation type="journal article" date="2018" name="Nat. Genet.">
        <title>The Rosa genome provides new insights in the design of modern roses.</title>
        <authorList>
            <person name="Bendahmane M."/>
        </authorList>
    </citation>
    <scope>NUCLEOTIDE SEQUENCE [LARGE SCALE GENOMIC DNA]</scope>
    <source>
        <strain evidence="4">cv. Old Blush</strain>
    </source>
</reference>
<evidence type="ECO:0000313" key="3">
    <source>
        <dbReference type="EMBL" id="PRQ59197.1"/>
    </source>
</evidence>
<dbReference type="STRING" id="74649.A0A2P6SKI7"/>
<protein>
    <recommendedName>
        <fullName evidence="2">DUF668 domain-containing protein</fullName>
    </recommendedName>
</protein>
<accession>A0A2P6SKI7</accession>
<dbReference type="Proteomes" id="UP000238479">
    <property type="component" value="Chromosome 1"/>
</dbReference>
<feature type="region of interest" description="Disordered" evidence="1">
    <location>
        <begin position="1"/>
        <end position="21"/>
    </location>
</feature>
<dbReference type="PANTHER" id="PTHR31371">
    <property type="entry name" value="BNAC09G50660D PROTEIN"/>
    <property type="match status" value="1"/>
</dbReference>
<dbReference type="Gramene" id="PRQ59197">
    <property type="protein sequence ID" value="PRQ59197"/>
    <property type="gene ID" value="RchiOBHm_Chr1g0367511"/>
</dbReference>
<dbReference type="EMBL" id="PDCK01000039">
    <property type="protein sequence ID" value="PRQ59197.1"/>
    <property type="molecule type" value="Genomic_DNA"/>
</dbReference>
<evidence type="ECO:0000256" key="1">
    <source>
        <dbReference type="SAM" id="MobiDB-lite"/>
    </source>
</evidence>
<evidence type="ECO:0000313" key="4">
    <source>
        <dbReference type="Proteomes" id="UP000238479"/>
    </source>
</evidence>